<evidence type="ECO:0000313" key="2">
    <source>
        <dbReference type="Proteomes" id="UP000494206"/>
    </source>
</evidence>
<dbReference type="Proteomes" id="UP000494206">
    <property type="component" value="Unassembled WGS sequence"/>
</dbReference>
<protein>
    <submittedName>
        <fullName evidence="1">Uncharacterized protein</fullName>
    </submittedName>
</protein>
<proteinExistence type="predicted"/>
<gene>
    <name evidence="1" type="ORF">CBOVIS_LOCUS2575</name>
</gene>
<name>A0A8S1E6Q1_9PELO</name>
<evidence type="ECO:0000313" key="1">
    <source>
        <dbReference type="EMBL" id="CAB3399452.1"/>
    </source>
</evidence>
<comment type="caution">
    <text evidence="1">The sequence shown here is derived from an EMBL/GenBank/DDBJ whole genome shotgun (WGS) entry which is preliminary data.</text>
</comment>
<sequence>MDRISLRDETVSDDYKLRFITKCLQGIYIHRKTDVSRFVAWLKCEQDQIFDRRWFMSNVCVLIQNGLFVFEHFMTFKIIEKMVQSDKEFGELIFSESFREIMKRGAETYRLTGDLILHFGPTFFKYMTAMTERNIPLPEYYVEFRADFRVMMMKFDKNFLVDVLTKYMVMMARSPNLEHFDVELRETFEAVYCLLSIYEDANFQMVLAVIQMLKEVSLIEHIKDRQNLYFGVLMDELIATPDCRTPEKALQLYCALTNLISHICMEAGLVPITHPYAHRNIGQIRLIENVFSWLIKQEEYLTAPINYGSTIPSWFKQLTAASALDPRSLPDLNDYEAVEHFKSRMVTSFIMTSFCRYNSQYNDEVSRKKLFSASLLKYLDETGFNEALGRAAWLMIGNPLFTECEKRAFNTIWILHSRYPMAQSSDIEQIIIRDITTGSEEARRAAKRKFRQVTRNKATLMGLKDFSRELILLVTNNDG</sequence>
<reference evidence="1 2" key="1">
    <citation type="submission" date="2020-04" db="EMBL/GenBank/DDBJ databases">
        <authorList>
            <person name="Laetsch R D."/>
            <person name="Stevens L."/>
            <person name="Kumar S."/>
            <person name="Blaxter L. M."/>
        </authorList>
    </citation>
    <scope>NUCLEOTIDE SEQUENCE [LARGE SCALE GENOMIC DNA]</scope>
</reference>
<dbReference type="EMBL" id="CADEPM010000002">
    <property type="protein sequence ID" value="CAB3399452.1"/>
    <property type="molecule type" value="Genomic_DNA"/>
</dbReference>
<organism evidence="1 2">
    <name type="scientific">Caenorhabditis bovis</name>
    <dbReference type="NCBI Taxonomy" id="2654633"/>
    <lineage>
        <taxon>Eukaryota</taxon>
        <taxon>Metazoa</taxon>
        <taxon>Ecdysozoa</taxon>
        <taxon>Nematoda</taxon>
        <taxon>Chromadorea</taxon>
        <taxon>Rhabditida</taxon>
        <taxon>Rhabditina</taxon>
        <taxon>Rhabditomorpha</taxon>
        <taxon>Rhabditoidea</taxon>
        <taxon>Rhabditidae</taxon>
        <taxon>Peloderinae</taxon>
        <taxon>Caenorhabditis</taxon>
    </lineage>
</organism>
<dbReference type="AlphaFoldDB" id="A0A8S1E6Q1"/>
<accession>A0A8S1E6Q1</accession>
<keyword evidence="2" id="KW-1185">Reference proteome</keyword>